<evidence type="ECO:0000259" key="5">
    <source>
        <dbReference type="Pfam" id="PF00884"/>
    </source>
</evidence>
<evidence type="ECO:0000256" key="2">
    <source>
        <dbReference type="ARBA" id="ARBA00022723"/>
    </source>
</evidence>
<dbReference type="RefSeq" id="WP_348397478.1">
    <property type="nucleotide sequence ID" value="NZ_CP136600.1"/>
</dbReference>
<evidence type="ECO:0000256" key="1">
    <source>
        <dbReference type="ARBA" id="ARBA00008779"/>
    </source>
</evidence>
<organism evidence="6 7">
    <name type="scientific">Thalassotalea fonticola</name>
    <dbReference type="NCBI Taxonomy" id="3065649"/>
    <lineage>
        <taxon>Bacteria</taxon>
        <taxon>Pseudomonadati</taxon>
        <taxon>Pseudomonadota</taxon>
        <taxon>Gammaproteobacteria</taxon>
        <taxon>Alteromonadales</taxon>
        <taxon>Colwelliaceae</taxon>
        <taxon>Thalassotalea</taxon>
    </lineage>
</organism>
<sequence>MIEIKKIRLSLFLLTNIICLFMTGVSQANEQPNIVLIFADDMHYGALGATGSVKTNATTPRIDSIFDTGMRFNNAYVTHATCAPSRAGIMTGRYQARFDFETLPGSTESRYETDYGVDEKEVMMPAILKQAGYETYAIGKWHLGTADKYQPNARGFDHWFGYRGASGFYQFKSELQAIKKDKKVVIKKNEKPNLDIVRNGESVQVRGYLTDAFAEEAKQLILKKKDKPFFLYFAPYNVHAPDTVPKHYIPKGGTAHDGVIAALDASVGTILDALDQADLTDNTLVVFANDNGGKKVYSTIFRGNKATYYEGGVRVPVAMQWGNKIASKSQYNGMISTLDFLPTFAKVSGAKLPEQLNLDGKDISAQLLGQKTPSDVRGDLFWRNGSHRAARVGDWKLVWSINKKKLKTLHKELGIKHYKGRQVIDAERNDNLFEPPELYNLVQDPKEQMNLAKQDPLQLATMIKAYKEWEAELPKWRH</sequence>
<dbReference type="InterPro" id="IPR050738">
    <property type="entry name" value="Sulfatase"/>
</dbReference>
<evidence type="ECO:0000256" key="4">
    <source>
        <dbReference type="ARBA" id="ARBA00022837"/>
    </source>
</evidence>
<accession>A0ABZ0GSS0</accession>
<dbReference type="SUPFAM" id="SSF53649">
    <property type="entry name" value="Alkaline phosphatase-like"/>
    <property type="match status" value="1"/>
</dbReference>
<feature type="domain" description="Sulfatase N-terminal" evidence="5">
    <location>
        <begin position="32"/>
        <end position="349"/>
    </location>
</feature>
<keyword evidence="7" id="KW-1185">Reference proteome</keyword>
<dbReference type="Gene3D" id="3.30.1120.10">
    <property type="match status" value="1"/>
</dbReference>
<evidence type="ECO:0000256" key="3">
    <source>
        <dbReference type="ARBA" id="ARBA00022801"/>
    </source>
</evidence>
<keyword evidence="3" id="KW-0378">Hydrolase</keyword>
<evidence type="ECO:0000313" key="6">
    <source>
        <dbReference type="EMBL" id="WOH38709.1"/>
    </source>
</evidence>
<dbReference type="Pfam" id="PF00884">
    <property type="entry name" value="Sulfatase"/>
    <property type="match status" value="1"/>
</dbReference>
<dbReference type="Gene3D" id="3.40.720.10">
    <property type="entry name" value="Alkaline Phosphatase, subunit A"/>
    <property type="match status" value="1"/>
</dbReference>
<dbReference type="InterPro" id="IPR024607">
    <property type="entry name" value="Sulfatase_CS"/>
</dbReference>
<reference evidence="6 7" key="1">
    <citation type="submission" date="2023-09" db="EMBL/GenBank/DDBJ databases">
        <authorList>
            <person name="Qi X."/>
        </authorList>
    </citation>
    <scope>NUCLEOTIDE SEQUENCE [LARGE SCALE GENOMIC DNA]</scope>
    <source>
        <strain evidence="6 7">S1-1</strain>
    </source>
</reference>
<dbReference type="PROSITE" id="PS00149">
    <property type="entry name" value="SULFATASE_2"/>
    <property type="match status" value="1"/>
</dbReference>
<comment type="similarity">
    <text evidence="1">Belongs to the sulfatase family.</text>
</comment>
<dbReference type="Proteomes" id="UP001301442">
    <property type="component" value="Chromosome"/>
</dbReference>
<keyword evidence="2" id="KW-0479">Metal-binding</keyword>
<gene>
    <name evidence="6" type="ORF">RI844_05705</name>
</gene>
<dbReference type="PANTHER" id="PTHR42693">
    <property type="entry name" value="ARYLSULFATASE FAMILY MEMBER"/>
    <property type="match status" value="1"/>
</dbReference>
<dbReference type="InterPro" id="IPR000917">
    <property type="entry name" value="Sulfatase_N"/>
</dbReference>
<dbReference type="Pfam" id="PF14707">
    <property type="entry name" value="Sulfatase_C"/>
    <property type="match status" value="1"/>
</dbReference>
<name>A0ABZ0GSS0_9GAMM</name>
<evidence type="ECO:0000313" key="7">
    <source>
        <dbReference type="Proteomes" id="UP001301442"/>
    </source>
</evidence>
<protein>
    <submittedName>
        <fullName evidence="6">Sulfatase-like hydrolase/transferase</fullName>
    </submittedName>
</protein>
<dbReference type="InterPro" id="IPR017850">
    <property type="entry name" value="Alkaline_phosphatase_core_sf"/>
</dbReference>
<dbReference type="PANTHER" id="PTHR42693:SF53">
    <property type="entry name" value="ENDO-4-O-SULFATASE"/>
    <property type="match status" value="1"/>
</dbReference>
<dbReference type="PROSITE" id="PS00523">
    <property type="entry name" value="SULFATASE_1"/>
    <property type="match status" value="1"/>
</dbReference>
<dbReference type="EMBL" id="CP136600">
    <property type="protein sequence ID" value="WOH38709.1"/>
    <property type="molecule type" value="Genomic_DNA"/>
</dbReference>
<proteinExistence type="inferred from homology"/>
<keyword evidence="4" id="KW-0106">Calcium</keyword>